<comment type="caution">
    <text evidence="1">The sequence shown here is derived from an EMBL/GenBank/DDBJ whole genome shotgun (WGS) entry which is preliminary data.</text>
</comment>
<reference evidence="2" key="1">
    <citation type="journal article" date="2019" name="Int. J. Syst. Evol. Microbiol.">
        <title>The Global Catalogue of Microorganisms (GCM) 10K type strain sequencing project: providing services to taxonomists for standard genome sequencing and annotation.</title>
        <authorList>
            <consortium name="The Broad Institute Genomics Platform"/>
            <consortium name="The Broad Institute Genome Sequencing Center for Infectious Disease"/>
            <person name="Wu L."/>
            <person name="Ma J."/>
        </authorList>
    </citation>
    <scope>NUCLEOTIDE SEQUENCE [LARGE SCALE GENOMIC DNA]</scope>
    <source>
        <strain evidence="2">CCM 8903</strain>
    </source>
</reference>
<dbReference type="Gene3D" id="3.40.50.2000">
    <property type="entry name" value="Glycogen Phosphorylase B"/>
    <property type="match status" value="1"/>
</dbReference>
<dbReference type="RefSeq" id="WP_125752670.1">
    <property type="nucleotide sequence ID" value="NZ_JBHTON010000035.1"/>
</dbReference>
<name>A0ABW4EAJ3_9LACO</name>
<sequence>MYYFLNNFVPNLCSGIEHAEFKRLALFKAHHVPAKIVTAAYTRDAADNLARYHIDVQDYVNLYDYFCDNVGLPQEPLTVDDLILPSGVNVVTDGDVTKVLVGQWTCEVIHSKAGRIDYSEHFDGDGQLVRRDYYDTRGFLGFSQYFATTDDAQTGHLALETF</sequence>
<keyword evidence="2" id="KW-1185">Reference proteome</keyword>
<accession>A0ABW4EAJ3</accession>
<protein>
    <submittedName>
        <fullName evidence="1">Uncharacterized protein</fullName>
    </submittedName>
</protein>
<dbReference type="EMBL" id="JBHTON010000035">
    <property type="protein sequence ID" value="MFD1485605.1"/>
    <property type="molecule type" value="Genomic_DNA"/>
</dbReference>
<evidence type="ECO:0000313" key="2">
    <source>
        <dbReference type="Proteomes" id="UP001597252"/>
    </source>
</evidence>
<evidence type="ECO:0000313" key="1">
    <source>
        <dbReference type="EMBL" id="MFD1485605.1"/>
    </source>
</evidence>
<gene>
    <name evidence="1" type="ORF">ACFQ5J_10225</name>
</gene>
<proteinExistence type="predicted"/>
<organism evidence="1 2">
    <name type="scientific">Lacticaseibacillus baoqingensis</name>
    <dbReference type="NCBI Taxonomy" id="2486013"/>
    <lineage>
        <taxon>Bacteria</taxon>
        <taxon>Bacillati</taxon>
        <taxon>Bacillota</taxon>
        <taxon>Bacilli</taxon>
        <taxon>Lactobacillales</taxon>
        <taxon>Lactobacillaceae</taxon>
        <taxon>Lacticaseibacillus</taxon>
    </lineage>
</organism>
<dbReference type="Proteomes" id="UP001597252">
    <property type="component" value="Unassembled WGS sequence"/>
</dbReference>